<evidence type="ECO:0000256" key="8">
    <source>
        <dbReference type="SAM" id="MobiDB-lite"/>
    </source>
</evidence>
<dbReference type="GO" id="GO:0003700">
    <property type="term" value="F:DNA-binding transcription factor activity"/>
    <property type="evidence" value="ECO:0007669"/>
    <property type="project" value="InterPro"/>
</dbReference>
<dbReference type="InterPro" id="IPR002481">
    <property type="entry name" value="FUR"/>
</dbReference>
<dbReference type="AlphaFoldDB" id="A0A850PBW7"/>
<dbReference type="PANTHER" id="PTHR33202:SF6">
    <property type="entry name" value="ZINC UPTAKE REGULATION PROTEIN"/>
    <property type="match status" value="1"/>
</dbReference>
<dbReference type="Pfam" id="PF01475">
    <property type="entry name" value="FUR"/>
    <property type="match status" value="1"/>
</dbReference>
<feature type="region of interest" description="Disordered" evidence="8">
    <location>
        <begin position="1"/>
        <end position="21"/>
    </location>
</feature>
<accession>A0A850PBW7</accession>
<name>A0A850PBW7_9PROT</name>
<gene>
    <name evidence="9" type="ORF">HUK82_15775</name>
</gene>
<evidence type="ECO:0000256" key="3">
    <source>
        <dbReference type="ARBA" id="ARBA00022833"/>
    </source>
</evidence>
<dbReference type="InterPro" id="IPR043135">
    <property type="entry name" value="Fur_C"/>
</dbReference>
<proteinExistence type="inferred from homology"/>
<evidence type="ECO:0000313" key="9">
    <source>
        <dbReference type="EMBL" id="NVN42007.1"/>
    </source>
</evidence>
<evidence type="ECO:0000256" key="4">
    <source>
        <dbReference type="ARBA" id="ARBA00023015"/>
    </source>
</evidence>
<dbReference type="Gene3D" id="1.10.10.10">
    <property type="entry name" value="Winged helix-like DNA-binding domain superfamily/Winged helix DNA-binding domain"/>
    <property type="match status" value="1"/>
</dbReference>
<evidence type="ECO:0000256" key="7">
    <source>
        <dbReference type="PIRSR" id="PIRSR602481-1"/>
    </source>
</evidence>
<dbReference type="InterPro" id="IPR036388">
    <property type="entry name" value="WH-like_DNA-bd_sf"/>
</dbReference>
<dbReference type="CDD" id="cd07153">
    <property type="entry name" value="Fur_like"/>
    <property type="match status" value="1"/>
</dbReference>
<reference evidence="9 10" key="1">
    <citation type="submission" date="2020-06" db="EMBL/GenBank/DDBJ databases">
        <title>Description of novel acetic acid bacteria.</title>
        <authorList>
            <person name="Sombolestani A."/>
        </authorList>
    </citation>
    <scope>NUCLEOTIDE SEQUENCE [LARGE SCALE GENOMIC DNA]</scope>
    <source>
        <strain evidence="9 10">LMG 27010</strain>
    </source>
</reference>
<protein>
    <submittedName>
        <fullName evidence="9">Transcriptional repressor</fullName>
    </submittedName>
</protein>
<evidence type="ECO:0000256" key="1">
    <source>
        <dbReference type="ARBA" id="ARBA00007957"/>
    </source>
</evidence>
<keyword evidence="4" id="KW-0805">Transcription regulation</keyword>
<dbReference type="GO" id="GO:0000976">
    <property type="term" value="F:transcription cis-regulatory region binding"/>
    <property type="evidence" value="ECO:0007669"/>
    <property type="project" value="TreeGrafter"/>
</dbReference>
<evidence type="ECO:0000256" key="2">
    <source>
        <dbReference type="ARBA" id="ARBA00022491"/>
    </source>
</evidence>
<comment type="caution">
    <text evidence="9">The sequence shown here is derived from an EMBL/GenBank/DDBJ whole genome shotgun (WGS) entry which is preliminary data.</text>
</comment>
<dbReference type="GO" id="GO:0005829">
    <property type="term" value="C:cytosol"/>
    <property type="evidence" value="ECO:0007669"/>
    <property type="project" value="TreeGrafter"/>
</dbReference>
<organism evidence="9 10">
    <name type="scientific">Ameyamaea chiangmaiensis</name>
    <dbReference type="NCBI Taxonomy" id="442969"/>
    <lineage>
        <taxon>Bacteria</taxon>
        <taxon>Pseudomonadati</taxon>
        <taxon>Pseudomonadota</taxon>
        <taxon>Alphaproteobacteria</taxon>
        <taxon>Acetobacterales</taxon>
        <taxon>Acetobacteraceae</taxon>
        <taxon>Ameyamaea</taxon>
    </lineage>
</organism>
<dbReference type="GO" id="GO:1900376">
    <property type="term" value="P:regulation of secondary metabolite biosynthetic process"/>
    <property type="evidence" value="ECO:0007669"/>
    <property type="project" value="TreeGrafter"/>
</dbReference>
<dbReference type="Gene3D" id="3.30.1490.190">
    <property type="match status" value="1"/>
</dbReference>
<comment type="similarity">
    <text evidence="1">Belongs to the Fur family.</text>
</comment>
<keyword evidence="7" id="KW-0479">Metal-binding</keyword>
<keyword evidence="6" id="KW-0804">Transcription</keyword>
<dbReference type="SUPFAM" id="SSF46785">
    <property type="entry name" value="Winged helix' DNA-binding domain"/>
    <property type="match status" value="1"/>
</dbReference>
<evidence type="ECO:0000256" key="6">
    <source>
        <dbReference type="ARBA" id="ARBA00023163"/>
    </source>
</evidence>
<keyword evidence="2" id="KW-0678">Repressor</keyword>
<feature type="binding site" evidence="7">
    <location>
        <position position="138"/>
    </location>
    <ligand>
        <name>Zn(2+)</name>
        <dbReference type="ChEBI" id="CHEBI:29105"/>
    </ligand>
</feature>
<keyword evidence="3 7" id="KW-0862">Zinc</keyword>
<dbReference type="GO" id="GO:0008270">
    <property type="term" value="F:zinc ion binding"/>
    <property type="evidence" value="ECO:0007669"/>
    <property type="project" value="TreeGrafter"/>
</dbReference>
<feature type="binding site" evidence="7">
    <location>
        <position position="181"/>
    </location>
    <ligand>
        <name>Zn(2+)</name>
        <dbReference type="ChEBI" id="CHEBI:29105"/>
    </ligand>
</feature>
<feature type="binding site" evidence="7">
    <location>
        <position position="141"/>
    </location>
    <ligand>
        <name>Zn(2+)</name>
        <dbReference type="ChEBI" id="CHEBI:29105"/>
    </ligand>
</feature>
<keyword evidence="5" id="KW-0238">DNA-binding</keyword>
<evidence type="ECO:0000313" key="10">
    <source>
        <dbReference type="Proteomes" id="UP000585665"/>
    </source>
</evidence>
<dbReference type="EMBL" id="JABXXR010000240">
    <property type="protein sequence ID" value="NVN42007.1"/>
    <property type="molecule type" value="Genomic_DNA"/>
</dbReference>
<sequence>MVAAGSTVARRIGRSRPDRGRGRIVDTSVAFSPRIERLLDQASSVCAERGSRLTDIRRLVLGLVLDRGRPSGAYELLDRLRENNRGAAPPTVYRALDFLLEQGLVHRIERLSAFVACTHALEHAHGCSDFHAAQFLICRHCGEVTELENRGISHALRAAGAEHGFHISASTIEAEGTCAACRAKPAGMDGPAESRQ</sequence>
<dbReference type="InterPro" id="IPR036390">
    <property type="entry name" value="WH_DNA-bd_sf"/>
</dbReference>
<evidence type="ECO:0000256" key="5">
    <source>
        <dbReference type="ARBA" id="ARBA00023125"/>
    </source>
</evidence>
<dbReference type="Proteomes" id="UP000585665">
    <property type="component" value="Unassembled WGS sequence"/>
</dbReference>
<dbReference type="PANTHER" id="PTHR33202">
    <property type="entry name" value="ZINC UPTAKE REGULATION PROTEIN"/>
    <property type="match status" value="1"/>
</dbReference>
<dbReference type="GO" id="GO:0045892">
    <property type="term" value="P:negative regulation of DNA-templated transcription"/>
    <property type="evidence" value="ECO:0007669"/>
    <property type="project" value="TreeGrafter"/>
</dbReference>
<feature type="binding site" evidence="7">
    <location>
        <position position="178"/>
    </location>
    <ligand>
        <name>Zn(2+)</name>
        <dbReference type="ChEBI" id="CHEBI:29105"/>
    </ligand>
</feature>
<comment type="cofactor">
    <cofactor evidence="7">
        <name>Zn(2+)</name>
        <dbReference type="ChEBI" id="CHEBI:29105"/>
    </cofactor>
    <text evidence="7">Binds 1 zinc ion per subunit.</text>
</comment>
<keyword evidence="10" id="KW-1185">Reference proteome</keyword>